<dbReference type="AlphaFoldDB" id="A0AAN7QFR2"/>
<evidence type="ECO:0000256" key="3">
    <source>
        <dbReference type="ARBA" id="ARBA00022833"/>
    </source>
</evidence>
<feature type="domain" description="FLYWCH-type" evidence="4">
    <location>
        <begin position="5"/>
        <end position="63"/>
    </location>
</feature>
<organism evidence="5 6">
    <name type="scientific">Aquatica leii</name>
    <dbReference type="NCBI Taxonomy" id="1421715"/>
    <lineage>
        <taxon>Eukaryota</taxon>
        <taxon>Metazoa</taxon>
        <taxon>Ecdysozoa</taxon>
        <taxon>Arthropoda</taxon>
        <taxon>Hexapoda</taxon>
        <taxon>Insecta</taxon>
        <taxon>Pterygota</taxon>
        <taxon>Neoptera</taxon>
        <taxon>Endopterygota</taxon>
        <taxon>Coleoptera</taxon>
        <taxon>Polyphaga</taxon>
        <taxon>Elateriformia</taxon>
        <taxon>Elateroidea</taxon>
        <taxon>Lampyridae</taxon>
        <taxon>Luciolinae</taxon>
        <taxon>Aquatica</taxon>
    </lineage>
</organism>
<evidence type="ECO:0000256" key="1">
    <source>
        <dbReference type="ARBA" id="ARBA00022723"/>
    </source>
</evidence>
<dbReference type="Gene3D" id="2.20.25.240">
    <property type="match status" value="1"/>
</dbReference>
<evidence type="ECO:0000313" key="5">
    <source>
        <dbReference type="EMBL" id="KAK4876603.1"/>
    </source>
</evidence>
<keyword evidence="6" id="KW-1185">Reference proteome</keyword>
<dbReference type="GO" id="GO:0008270">
    <property type="term" value="F:zinc ion binding"/>
    <property type="evidence" value="ECO:0007669"/>
    <property type="project" value="UniProtKB-KW"/>
</dbReference>
<dbReference type="Proteomes" id="UP001353858">
    <property type="component" value="Unassembled WGS sequence"/>
</dbReference>
<comment type="caution">
    <text evidence="5">The sequence shown here is derived from an EMBL/GenBank/DDBJ whole genome shotgun (WGS) entry which is preliminary data.</text>
</comment>
<protein>
    <recommendedName>
        <fullName evidence="4">FLYWCH-type domain-containing protein</fullName>
    </recommendedName>
</protein>
<proteinExistence type="predicted"/>
<name>A0AAN7QFR2_9COLE</name>
<dbReference type="EMBL" id="JARPUR010000004">
    <property type="protein sequence ID" value="KAK4876603.1"/>
    <property type="molecule type" value="Genomic_DNA"/>
</dbReference>
<sequence>MANQVNSKRGKPKFIKDGFSYVFDKLSGDQLVGFYRCERKYRCKARIHVQGGEVIKSLNYHSHNATHVTIEVNRMKTQIKRRAEETQKPTVQVINHCVRVLPSTSALRMMVRRKRNAIRNVPPNPLSVETLVIPPEYCEYSVEEGERENFLLFDSGPQHDRILIFRRQSNTNTLADCTSVFVDGTFKICPNLFTQVYTVSGLKYGGVHPICYVLLPDKKKVTYDALFEQLCVLMPNLRPQNIYCDFEMAAFKIIVEKFFDSKIRDCSSISHKI</sequence>
<gene>
    <name evidence="5" type="ORF">RN001_009109</name>
</gene>
<keyword evidence="1" id="KW-0479">Metal-binding</keyword>
<dbReference type="Pfam" id="PF04500">
    <property type="entry name" value="FLYWCH"/>
    <property type="match status" value="1"/>
</dbReference>
<evidence type="ECO:0000313" key="6">
    <source>
        <dbReference type="Proteomes" id="UP001353858"/>
    </source>
</evidence>
<evidence type="ECO:0000256" key="2">
    <source>
        <dbReference type="ARBA" id="ARBA00022771"/>
    </source>
</evidence>
<reference evidence="6" key="1">
    <citation type="submission" date="2023-01" db="EMBL/GenBank/DDBJ databases">
        <title>Key to firefly adult light organ development and bioluminescence: homeobox transcription factors regulate luciferase expression and transportation to peroxisome.</title>
        <authorList>
            <person name="Fu X."/>
        </authorList>
    </citation>
    <scope>NUCLEOTIDE SEQUENCE [LARGE SCALE GENOMIC DNA]</scope>
</reference>
<evidence type="ECO:0000259" key="4">
    <source>
        <dbReference type="Pfam" id="PF04500"/>
    </source>
</evidence>
<accession>A0AAN7QFR2</accession>
<keyword evidence="3" id="KW-0862">Zinc</keyword>
<keyword evidence="2" id="KW-0863">Zinc-finger</keyword>
<dbReference type="InterPro" id="IPR007588">
    <property type="entry name" value="Znf_FLYWCH"/>
</dbReference>